<sequence>MNTIKECFEEVLRGNRDESRRAARRVGKLVFSSGVNDKYKDIENLVENAPVAYEKISEDWRRENFTAAVSVIYFLHDKEAEPDFLFPWLFQLLLDSNGVIRYASVRMLSHELGPLTVYIRIPGFKPNGLNNLKPKQADAILFSLFMNLNKLLEIVWKPAYKKYKYISSLPVSPYKSVQMVMAGIEELCGAEYVGKLAEQCHR</sequence>
<comment type="caution">
    <text evidence="1">The sequence shown here is derived from an EMBL/GenBank/DDBJ whole genome shotgun (WGS) entry which is preliminary data.</text>
</comment>
<accession>A0A2M6YRV5</accession>
<proteinExistence type="predicted"/>
<evidence type="ECO:0000313" key="1">
    <source>
        <dbReference type="EMBL" id="PIU35968.1"/>
    </source>
</evidence>
<name>A0A2M6YRV5_9BACT</name>
<dbReference type="EMBL" id="PEWZ01000045">
    <property type="protein sequence ID" value="PIU35968.1"/>
    <property type="molecule type" value="Genomic_DNA"/>
</dbReference>
<dbReference type="AlphaFoldDB" id="A0A2M6YRV5"/>
<protein>
    <submittedName>
        <fullName evidence="1">Uncharacterized protein</fullName>
    </submittedName>
</protein>
<dbReference type="Proteomes" id="UP000229502">
    <property type="component" value="Unassembled WGS sequence"/>
</dbReference>
<reference evidence="2" key="1">
    <citation type="submission" date="2017-09" db="EMBL/GenBank/DDBJ databases">
        <title>Depth-based differentiation of microbial function through sediment-hosted aquifers and enrichment of novel symbionts in the deep terrestrial subsurface.</title>
        <authorList>
            <person name="Probst A.J."/>
            <person name="Ladd B."/>
            <person name="Jarett J.K."/>
            <person name="Geller-Mcgrath D.E."/>
            <person name="Sieber C.M.K."/>
            <person name="Emerson J.B."/>
            <person name="Anantharaman K."/>
            <person name="Thomas B.C."/>
            <person name="Malmstrom R."/>
            <person name="Stieglmeier M."/>
            <person name="Klingl A."/>
            <person name="Woyke T."/>
            <person name="Ryan C.M."/>
            <person name="Banfield J.F."/>
        </authorList>
    </citation>
    <scope>NUCLEOTIDE SEQUENCE [LARGE SCALE GENOMIC DNA]</scope>
</reference>
<organism evidence="1 2">
    <name type="scientific">Candidatus Shapirobacteria bacterium CG07_land_8_20_14_0_80_39_18</name>
    <dbReference type="NCBI Taxonomy" id="1974882"/>
    <lineage>
        <taxon>Bacteria</taxon>
        <taxon>Candidatus Shapironibacteriota</taxon>
    </lineage>
</organism>
<gene>
    <name evidence="1" type="ORF">COT03_00800</name>
</gene>
<evidence type="ECO:0000313" key="2">
    <source>
        <dbReference type="Proteomes" id="UP000229502"/>
    </source>
</evidence>